<dbReference type="RefSeq" id="WP_205358788.1">
    <property type="nucleotide sequence ID" value="NZ_JADKYB010000011.1"/>
</dbReference>
<reference evidence="2 3" key="1">
    <citation type="submission" date="2021-01" db="EMBL/GenBank/DDBJ databases">
        <title>Streptomyces acididurans sp. nov., isolated from a peat swamp forest soil.</title>
        <authorList>
            <person name="Chantavorakit T."/>
            <person name="Duangmal K."/>
        </authorList>
    </citation>
    <scope>NUCLEOTIDE SEQUENCE [LARGE SCALE GENOMIC DNA]</scope>
    <source>
        <strain evidence="2 3">KK5PA1</strain>
    </source>
</reference>
<gene>
    <name evidence="2" type="ORF">ITX44_20730</name>
</gene>
<evidence type="ECO:0000313" key="2">
    <source>
        <dbReference type="EMBL" id="MBM9506909.1"/>
    </source>
</evidence>
<accession>A0ABS2TU96</accession>
<comment type="caution">
    <text evidence="2">The sequence shown here is derived from an EMBL/GenBank/DDBJ whole genome shotgun (WGS) entry which is preliminary data.</text>
</comment>
<name>A0ABS2TU96_9ACTN</name>
<keyword evidence="3" id="KW-1185">Reference proteome</keyword>
<evidence type="ECO:0000313" key="3">
    <source>
        <dbReference type="Proteomes" id="UP000749040"/>
    </source>
</evidence>
<proteinExistence type="predicted"/>
<dbReference type="EMBL" id="JADKYB010000011">
    <property type="protein sequence ID" value="MBM9506909.1"/>
    <property type="molecule type" value="Genomic_DNA"/>
</dbReference>
<sequence length="73" mass="7655">MTTAAIPLAARAAAEPPLAVTSVQGVTWDDEKQINVQLDGTPWHTTPQAASCTDTNQDGKGDDVDDPYFAPAT</sequence>
<feature type="compositionally biased region" description="Polar residues" evidence="1">
    <location>
        <begin position="40"/>
        <end position="56"/>
    </location>
</feature>
<dbReference type="Proteomes" id="UP000749040">
    <property type="component" value="Unassembled WGS sequence"/>
</dbReference>
<protein>
    <submittedName>
        <fullName evidence="2">Uncharacterized protein</fullName>
    </submittedName>
</protein>
<organism evidence="2 3">
    <name type="scientific">Actinacidiphila acididurans</name>
    <dbReference type="NCBI Taxonomy" id="2784346"/>
    <lineage>
        <taxon>Bacteria</taxon>
        <taxon>Bacillati</taxon>
        <taxon>Actinomycetota</taxon>
        <taxon>Actinomycetes</taxon>
        <taxon>Kitasatosporales</taxon>
        <taxon>Streptomycetaceae</taxon>
        <taxon>Actinacidiphila</taxon>
    </lineage>
</organism>
<evidence type="ECO:0000256" key="1">
    <source>
        <dbReference type="SAM" id="MobiDB-lite"/>
    </source>
</evidence>
<feature type="region of interest" description="Disordered" evidence="1">
    <location>
        <begin position="40"/>
        <end position="73"/>
    </location>
</feature>